<feature type="transmembrane region" description="Helical" evidence="1">
    <location>
        <begin position="14"/>
        <end position="36"/>
    </location>
</feature>
<gene>
    <name evidence="2" type="ORF">INT76_06800</name>
</gene>
<keyword evidence="1" id="KW-1133">Transmembrane helix</keyword>
<dbReference type="Proteomes" id="UP000677616">
    <property type="component" value="Chromosome"/>
</dbReference>
<name>A0ABX7YJD2_9STRE</name>
<dbReference type="RefSeq" id="WP_212569740.1">
    <property type="nucleotide sequence ID" value="NZ_CP073084.1"/>
</dbReference>
<keyword evidence="1" id="KW-0812">Transmembrane</keyword>
<proteinExistence type="predicted"/>
<evidence type="ECO:0000313" key="3">
    <source>
        <dbReference type="Proteomes" id="UP000677616"/>
    </source>
</evidence>
<keyword evidence="3" id="KW-1185">Reference proteome</keyword>
<evidence type="ECO:0000256" key="1">
    <source>
        <dbReference type="SAM" id="Phobius"/>
    </source>
</evidence>
<keyword evidence="1" id="KW-0472">Membrane</keyword>
<protein>
    <recommendedName>
        <fullName evidence="4">Phage protein</fullName>
    </recommendedName>
</protein>
<accession>A0ABX7YJD2</accession>
<reference evidence="2 3" key="1">
    <citation type="submission" date="2021-04" db="EMBL/GenBank/DDBJ databases">
        <title>Complete genome sequence of a novel Streptococcus species.</title>
        <authorList>
            <person name="Teng J.L.L."/>
        </authorList>
    </citation>
    <scope>NUCLEOTIDE SEQUENCE [LARGE SCALE GENOMIC DNA]</scope>
    <source>
        <strain evidence="2 3">HKU75</strain>
    </source>
</reference>
<sequence>MTDFKGNEEFDSEMWFFCYILFTITMILFAVFMILYPDVTNEILKLFIEKLEWFFME</sequence>
<dbReference type="EMBL" id="CP073084">
    <property type="protein sequence ID" value="QUE53567.1"/>
    <property type="molecule type" value="Genomic_DNA"/>
</dbReference>
<evidence type="ECO:0000313" key="2">
    <source>
        <dbReference type="EMBL" id="QUE53567.1"/>
    </source>
</evidence>
<organism evidence="2 3">
    <name type="scientific">Streptococcus oriscaviae</name>
    <dbReference type="NCBI Taxonomy" id="2781599"/>
    <lineage>
        <taxon>Bacteria</taxon>
        <taxon>Bacillati</taxon>
        <taxon>Bacillota</taxon>
        <taxon>Bacilli</taxon>
        <taxon>Lactobacillales</taxon>
        <taxon>Streptococcaceae</taxon>
        <taxon>Streptococcus</taxon>
    </lineage>
</organism>
<evidence type="ECO:0008006" key="4">
    <source>
        <dbReference type="Google" id="ProtNLM"/>
    </source>
</evidence>